<reference evidence="2 3" key="1">
    <citation type="submission" date="2024-04" db="EMBL/GenBank/DDBJ databases">
        <title>Luteolibacter sp. isolated from soil.</title>
        <authorList>
            <person name="An J."/>
        </authorList>
    </citation>
    <scope>NUCLEOTIDE SEQUENCE [LARGE SCALE GENOMIC DNA]</scope>
    <source>
        <strain evidence="2 3">Y139</strain>
    </source>
</reference>
<evidence type="ECO:0000256" key="1">
    <source>
        <dbReference type="SAM" id="Phobius"/>
    </source>
</evidence>
<gene>
    <name evidence="2" type="ORF">WKV53_16240</name>
</gene>
<dbReference type="Proteomes" id="UP001371305">
    <property type="component" value="Unassembled WGS sequence"/>
</dbReference>
<keyword evidence="1" id="KW-1133">Transmembrane helix</keyword>
<feature type="transmembrane region" description="Helical" evidence="1">
    <location>
        <begin position="123"/>
        <end position="148"/>
    </location>
</feature>
<evidence type="ECO:0000313" key="3">
    <source>
        <dbReference type="Proteomes" id="UP001371305"/>
    </source>
</evidence>
<dbReference type="RefSeq" id="WP_341405822.1">
    <property type="nucleotide sequence ID" value="NZ_JBBUKT010000006.1"/>
</dbReference>
<keyword evidence="1" id="KW-0812">Transmembrane</keyword>
<comment type="caution">
    <text evidence="2">The sequence shown here is derived from an EMBL/GenBank/DDBJ whole genome shotgun (WGS) entry which is preliminary data.</text>
</comment>
<keyword evidence="3" id="KW-1185">Reference proteome</keyword>
<feature type="transmembrane region" description="Helical" evidence="1">
    <location>
        <begin position="188"/>
        <end position="207"/>
    </location>
</feature>
<evidence type="ECO:0000313" key="2">
    <source>
        <dbReference type="EMBL" id="MEK7952064.1"/>
    </source>
</evidence>
<keyword evidence="1" id="KW-0472">Membrane</keyword>
<protein>
    <recommendedName>
        <fullName evidence="4">ABC transporter permease</fullName>
    </recommendedName>
</protein>
<evidence type="ECO:0008006" key="4">
    <source>
        <dbReference type="Google" id="ProtNLM"/>
    </source>
</evidence>
<feature type="transmembrane region" description="Helical" evidence="1">
    <location>
        <begin position="82"/>
        <end position="103"/>
    </location>
</feature>
<feature type="transmembrane region" description="Helical" evidence="1">
    <location>
        <begin position="20"/>
        <end position="38"/>
    </location>
</feature>
<proteinExistence type="predicted"/>
<name>A0ABU9AWE1_9BACT</name>
<feature type="transmembrane region" description="Helical" evidence="1">
    <location>
        <begin position="160"/>
        <end position="181"/>
    </location>
</feature>
<sequence>MRAALAILWDSFQLLRARRLFWVALGISMFVALLYASIGFNETGMSVGFGWKQVDSEFMQKGKPEAAAFYTMLFTDIIARFWLAWFAIALALLSTANIFPEFLAEGSIGISVSKPVGRIRLFLLKYLGGLLFVALQVALFTLIVFLSIGLRLGEWNFTLFWAVPVVTFVFSLIYVVAVWVGIWTKSTLAALLSAGLVWGVSLLAQWTESFFYKTAYLLPESGMKVDFKTGEMTTGNADVEKNNVMLTAHETAKTVTAPLPKTRDCTLYLKRLIRFPERDSLLSGVTFDMLLSGQMPDPKMTGAMRRMEDRHSAWYVFGTSAAFEIVVLGLAGWIFVRRDY</sequence>
<accession>A0ABU9AWE1</accession>
<feature type="transmembrane region" description="Helical" evidence="1">
    <location>
        <begin position="314"/>
        <end position="336"/>
    </location>
</feature>
<dbReference type="EMBL" id="JBBUKT010000006">
    <property type="protein sequence ID" value="MEK7952064.1"/>
    <property type="molecule type" value="Genomic_DNA"/>
</dbReference>
<organism evidence="2 3">
    <name type="scientific">Luteolibacter soli</name>
    <dbReference type="NCBI Taxonomy" id="3135280"/>
    <lineage>
        <taxon>Bacteria</taxon>
        <taxon>Pseudomonadati</taxon>
        <taxon>Verrucomicrobiota</taxon>
        <taxon>Verrucomicrobiia</taxon>
        <taxon>Verrucomicrobiales</taxon>
        <taxon>Verrucomicrobiaceae</taxon>
        <taxon>Luteolibacter</taxon>
    </lineage>
</organism>